<dbReference type="OrthoDB" id="10069295at2759"/>
<dbReference type="EC" id="2.1.1.-" evidence="5"/>
<proteinExistence type="inferred from homology"/>
<dbReference type="InParanoid" id="A0A3N4LMJ4"/>
<keyword evidence="4 5" id="KW-0949">S-adenosyl-L-methionine</keyword>
<evidence type="ECO:0000256" key="5">
    <source>
        <dbReference type="HAMAP-Rule" id="MF_03188"/>
    </source>
</evidence>
<gene>
    <name evidence="5" type="primary">EFM4</name>
    <name evidence="7" type="ORF">L211DRAFT_785524</name>
</gene>
<dbReference type="AlphaFoldDB" id="A0A3N4LMJ4"/>
<accession>A0A3N4LMJ4</accession>
<dbReference type="HAMAP" id="MF_03188">
    <property type="entry name" value="Methyltr_EFM4"/>
    <property type="match status" value="1"/>
</dbReference>
<keyword evidence="2 5" id="KW-0489">Methyltransferase</keyword>
<evidence type="ECO:0000256" key="3">
    <source>
        <dbReference type="ARBA" id="ARBA00022679"/>
    </source>
</evidence>
<comment type="function">
    <text evidence="5">S-adenosyl-L-methionine-dependent protein-lysine N-methyltransferase that mono- and dimethylates elongation factor 1-alpha at 'Lys-316'. May play a role in intracellular transport.</text>
</comment>
<dbReference type="Pfam" id="PF13847">
    <property type="entry name" value="Methyltransf_31"/>
    <property type="match status" value="1"/>
</dbReference>
<dbReference type="SUPFAM" id="SSF53335">
    <property type="entry name" value="S-adenosyl-L-methionine-dependent methyltransferases"/>
    <property type="match status" value="1"/>
</dbReference>
<dbReference type="GO" id="GO:0005737">
    <property type="term" value="C:cytoplasm"/>
    <property type="evidence" value="ECO:0007669"/>
    <property type="project" value="UniProtKB-SubCell"/>
</dbReference>
<comment type="subcellular location">
    <subcellularLocation>
        <location evidence="5">Cytoplasm</location>
    </subcellularLocation>
</comment>
<dbReference type="Gene3D" id="3.40.50.150">
    <property type="entry name" value="Vaccinia Virus protein VP39"/>
    <property type="match status" value="1"/>
</dbReference>
<dbReference type="InterPro" id="IPR025714">
    <property type="entry name" value="Methyltranfer_dom"/>
</dbReference>
<keyword evidence="8" id="KW-1185">Reference proteome</keyword>
<sequence length="234" mass="26494">MAEEGNIVEDLNPSKLGTKSYWDEVYDREKQNFSSNPEDEGIVWFEETNAENRVMRYLEDGLEIPEDSSFLDVGTGNGHLLFELRGTYTGGRMLGVDYSEKSIELAIDIAKERGLDGDVEFVCADVVREDPMKWAGEPFDVVLDKGTFDAISLSDEVLEDGRKPAEEYAEKIVQTVKLGKWFIITSCNWTEDELKRKFVGVRGLEYYGNVKYPSFTFGGKKGQAISSLCFRRSN</sequence>
<feature type="domain" description="Methyltransferase" evidence="6">
    <location>
        <begin position="67"/>
        <end position="197"/>
    </location>
</feature>
<evidence type="ECO:0000313" key="8">
    <source>
        <dbReference type="Proteomes" id="UP000267821"/>
    </source>
</evidence>
<organism evidence="7 8">
    <name type="scientific">Terfezia boudieri ATCC MYA-4762</name>
    <dbReference type="NCBI Taxonomy" id="1051890"/>
    <lineage>
        <taxon>Eukaryota</taxon>
        <taxon>Fungi</taxon>
        <taxon>Dikarya</taxon>
        <taxon>Ascomycota</taxon>
        <taxon>Pezizomycotina</taxon>
        <taxon>Pezizomycetes</taxon>
        <taxon>Pezizales</taxon>
        <taxon>Pezizaceae</taxon>
        <taxon>Terfezia</taxon>
    </lineage>
</organism>
<keyword evidence="1 5" id="KW-0963">Cytoplasm</keyword>
<evidence type="ECO:0000256" key="1">
    <source>
        <dbReference type="ARBA" id="ARBA00022490"/>
    </source>
</evidence>
<dbReference type="GO" id="GO:0032259">
    <property type="term" value="P:methylation"/>
    <property type="evidence" value="ECO:0007669"/>
    <property type="project" value="UniProtKB-KW"/>
</dbReference>
<evidence type="ECO:0000259" key="6">
    <source>
        <dbReference type="Pfam" id="PF13847"/>
    </source>
</evidence>
<dbReference type="STRING" id="1051890.A0A3N4LMJ4"/>
<keyword evidence="3 5" id="KW-0808">Transferase</keyword>
<dbReference type="PANTHER" id="PTHR12843:SF5">
    <property type="entry name" value="EEF1A LYSINE METHYLTRANSFERASE 2"/>
    <property type="match status" value="1"/>
</dbReference>
<name>A0A3N4LMJ4_9PEZI</name>
<dbReference type="FunCoup" id="A0A3N4LMJ4">
    <property type="interactions" value="761"/>
</dbReference>
<comment type="similarity">
    <text evidence="5">Belongs to the class I-like SAM-binding methyltransferase superfamily. EFM4 family.</text>
</comment>
<dbReference type="InterPro" id="IPR029063">
    <property type="entry name" value="SAM-dependent_MTases_sf"/>
</dbReference>
<evidence type="ECO:0000256" key="4">
    <source>
        <dbReference type="ARBA" id="ARBA00022691"/>
    </source>
</evidence>
<reference evidence="7 8" key="1">
    <citation type="journal article" date="2018" name="Nat. Ecol. Evol.">
        <title>Pezizomycetes genomes reveal the molecular basis of ectomycorrhizal truffle lifestyle.</title>
        <authorList>
            <person name="Murat C."/>
            <person name="Payen T."/>
            <person name="Noel B."/>
            <person name="Kuo A."/>
            <person name="Morin E."/>
            <person name="Chen J."/>
            <person name="Kohler A."/>
            <person name="Krizsan K."/>
            <person name="Balestrini R."/>
            <person name="Da Silva C."/>
            <person name="Montanini B."/>
            <person name="Hainaut M."/>
            <person name="Levati E."/>
            <person name="Barry K.W."/>
            <person name="Belfiori B."/>
            <person name="Cichocki N."/>
            <person name="Clum A."/>
            <person name="Dockter R.B."/>
            <person name="Fauchery L."/>
            <person name="Guy J."/>
            <person name="Iotti M."/>
            <person name="Le Tacon F."/>
            <person name="Lindquist E.A."/>
            <person name="Lipzen A."/>
            <person name="Malagnac F."/>
            <person name="Mello A."/>
            <person name="Molinier V."/>
            <person name="Miyauchi S."/>
            <person name="Poulain J."/>
            <person name="Riccioni C."/>
            <person name="Rubini A."/>
            <person name="Sitrit Y."/>
            <person name="Splivallo R."/>
            <person name="Traeger S."/>
            <person name="Wang M."/>
            <person name="Zifcakova L."/>
            <person name="Wipf D."/>
            <person name="Zambonelli A."/>
            <person name="Paolocci F."/>
            <person name="Nowrousian M."/>
            <person name="Ottonello S."/>
            <person name="Baldrian P."/>
            <person name="Spatafora J.W."/>
            <person name="Henrissat B."/>
            <person name="Nagy L.G."/>
            <person name="Aury J.M."/>
            <person name="Wincker P."/>
            <person name="Grigoriev I.V."/>
            <person name="Bonfante P."/>
            <person name="Martin F.M."/>
        </authorList>
    </citation>
    <scope>NUCLEOTIDE SEQUENCE [LARGE SCALE GENOMIC DNA]</scope>
    <source>
        <strain evidence="7 8">ATCC MYA-4762</strain>
    </source>
</reference>
<protein>
    <recommendedName>
        <fullName evidence="5">Protein-lysine N-methyltransferase EFM4</fullName>
        <ecNumber evidence="5">2.1.1.-</ecNumber>
    </recommendedName>
    <alternativeName>
        <fullName evidence="5">Elongation factor methyltransferase 4</fullName>
    </alternativeName>
</protein>
<dbReference type="EMBL" id="ML121543">
    <property type="protein sequence ID" value="RPB24153.1"/>
    <property type="molecule type" value="Genomic_DNA"/>
</dbReference>
<evidence type="ECO:0000256" key="2">
    <source>
        <dbReference type="ARBA" id="ARBA00022603"/>
    </source>
</evidence>
<dbReference type="Proteomes" id="UP000267821">
    <property type="component" value="Unassembled WGS sequence"/>
</dbReference>
<dbReference type="GO" id="GO:0016192">
    <property type="term" value="P:vesicle-mediated transport"/>
    <property type="evidence" value="ECO:0007669"/>
    <property type="project" value="UniProtKB-UniRule"/>
</dbReference>
<dbReference type="CDD" id="cd02440">
    <property type="entry name" value="AdoMet_MTases"/>
    <property type="match status" value="1"/>
</dbReference>
<dbReference type="PANTHER" id="PTHR12843">
    <property type="entry name" value="PROTEIN-LYSINE N-METHYLTRANSFERASE METTL10"/>
    <property type="match status" value="1"/>
</dbReference>
<dbReference type="InterPro" id="IPR026635">
    <property type="entry name" value="Efm4/METTL10"/>
</dbReference>
<dbReference type="GO" id="GO:0016279">
    <property type="term" value="F:protein-lysine N-methyltransferase activity"/>
    <property type="evidence" value="ECO:0007669"/>
    <property type="project" value="UniProtKB-UniRule"/>
</dbReference>
<keyword evidence="5" id="KW-0813">Transport</keyword>
<evidence type="ECO:0000313" key="7">
    <source>
        <dbReference type="EMBL" id="RPB24153.1"/>
    </source>
</evidence>